<sequence>MKRHVANGESLSASIEHVHQSNWVQQCRNDCDQLKRLKVLTSDECWTIEFAIRWAPFGGSGPGELMVNHGVTRDRFIELLQTALAPKPRDLCKIRAQKRRLSTALVKAWRLERHEGRNGPSGRQYTDVINPVTVWDD</sequence>
<evidence type="ECO:0000313" key="2">
    <source>
        <dbReference type="Proteomes" id="UP000186108"/>
    </source>
</evidence>
<evidence type="ECO:0000313" key="1">
    <source>
        <dbReference type="EMBL" id="ANS32527.1"/>
    </source>
</evidence>
<dbReference type="AlphaFoldDB" id="A0A1B1KIV6"/>
<name>A0A1B1KIV6_RHOOP</name>
<proteinExistence type="predicted"/>
<geneLocation type="plasmid" evidence="2">
    <name>pr1cp1</name>
</geneLocation>
<gene>
    <name evidence="1" type="ORF">R1CP_39720</name>
</gene>
<reference evidence="1 2" key="1">
    <citation type="submission" date="2014-07" db="EMBL/GenBank/DDBJ databases">
        <authorList>
            <person name="Zhang J.E."/>
            <person name="Yang H."/>
            <person name="Guo J."/>
            <person name="Deng Z."/>
            <person name="Luo H."/>
            <person name="Luo M."/>
            <person name="Zhao B."/>
        </authorList>
    </citation>
    <scope>NUCLEOTIDE SEQUENCE [LARGE SCALE GENOMIC DNA]</scope>
    <source>
        <strain evidence="1 2">1CP</strain>
        <plasmid evidence="2">Plasmid pr1cp1</plasmid>
    </source>
</reference>
<keyword evidence="1" id="KW-0614">Plasmid</keyword>
<evidence type="ECO:0008006" key="3">
    <source>
        <dbReference type="Google" id="ProtNLM"/>
    </source>
</evidence>
<protein>
    <recommendedName>
        <fullName evidence="3">DUF3263 domain-containing protein</fullName>
    </recommendedName>
</protein>
<accession>A0A1B1KIV6</accession>
<dbReference type="Proteomes" id="UP000186108">
    <property type="component" value="Plasmid pR1CP1"/>
</dbReference>
<dbReference type="EMBL" id="CP009112">
    <property type="protein sequence ID" value="ANS32527.1"/>
    <property type="molecule type" value="Genomic_DNA"/>
</dbReference>
<organism evidence="1 2">
    <name type="scientific">Rhodococcus opacus</name>
    <name type="common">Nocardia opaca</name>
    <dbReference type="NCBI Taxonomy" id="37919"/>
    <lineage>
        <taxon>Bacteria</taxon>
        <taxon>Bacillati</taxon>
        <taxon>Actinomycetota</taxon>
        <taxon>Actinomycetes</taxon>
        <taxon>Mycobacteriales</taxon>
        <taxon>Nocardiaceae</taxon>
        <taxon>Rhodococcus</taxon>
    </lineage>
</organism>